<protein>
    <recommendedName>
        <fullName evidence="3 10">Isopentenyl-diphosphate Delta-isomerase</fullName>
        <shortName evidence="10">IPP isomerase</shortName>
        <ecNumber evidence="3 10">5.3.3.2</ecNumber>
    </recommendedName>
    <alternativeName>
        <fullName evidence="10">IPP:DMAPP isomerase</fullName>
    </alternativeName>
    <alternativeName>
        <fullName evidence="10">Isopentenyl pyrophosphate isomerase</fullName>
    </alternativeName>
</protein>
<comment type="function">
    <text evidence="10">Catalyzes the 1,3-allylic rearrangement of the homoallylic substrate isopentenyl (IPP) to its highly electrophilic allylic isomer, dimethylallyl diphosphate (DMAPP).</text>
</comment>
<dbReference type="EC" id="5.3.3.2" evidence="3 10"/>
<evidence type="ECO:0000313" key="13">
    <source>
        <dbReference type="EMBL" id="GHD31496.1"/>
    </source>
</evidence>
<comment type="similarity">
    <text evidence="2 10">Belongs to the IPP isomerase type 1 family.</text>
</comment>
<dbReference type="GO" id="GO:0008299">
    <property type="term" value="P:isoprenoid biosynthetic process"/>
    <property type="evidence" value="ECO:0007669"/>
    <property type="project" value="UniProtKB-UniRule"/>
</dbReference>
<dbReference type="PANTHER" id="PTHR10885">
    <property type="entry name" value="ISOPENTENYL-DIPHOSPHATE DELTA-ISOMERASE"/>
    <property type="match status" value="1"/>
</dbReference>
<dbReference type="PIRSF" id="PIRSF018427">
    <property type="entry name" value="Isopntndiph_ism"/>
    <property type="match status" value="1"/>
</dbReference>
<proteinExistence type="inferred from homology"/>
<comment type="cofactor">
    <cofactor evidence="10">
        <name>Mg(2+)</name>
        <dbReference type="ChEBI" id="CHEBI:18420"/>
    </cofactor>
    <text evidence="10">Binds 1 Mg(2+) ion per subunit. The magnesium ion binds only when substrate is bound.</text>
</comment>
<dbReference type="PANTHER" id="PTHR10885:SF0">
    <property type="entry name" value="ISOPENTENYL-DIPHOSPHATE DELTA-ISOMERASE"/>
    <property type="match status" value="1"/>
</dbReference>
<dbReference type="RefSeq" id="WP_017577653.1">
    <property type="nucleotide sequence ID" value="NZ_BMXL01000021.1"/>
</dbReference>
<dbReference type="CDD" id="cd02885">
    <property type="entry name" value="NUDIX_IPP_Isomerase"/>
    <property type="match status" value="1"/>
</dbReference>
<dbReference type="FunFam" id="3.90.79.10:FF:000009">
    <property type="entry name" value="Isopentenyl-diphosphate Delta-isomerase"/>
    <property type="match status" value="1"/>
</dbReference>
<evidence type="ECO:0000259" key="12">
    <source>
        <dbReference type="PROSITE" id="PS51462"/>
    </source>
</evidence>
<organism evidence="13 14">
    <name type="scientific">Nocardiopsis kunsanensis</name>
    <dbReference type="NCBI Taxonomy" id="141693"/>
    <lineage>
        <taxon>Bacteria</taxon>
        <taxon>Bacillati</taxon>
        <taxon>Actinomycetota</taxon>
        <taxon>Actinomycetes</taxon>
        <taxon>Streptosporangiales</taxon>
        <taxon>Nocardiopsidaceae</taxon>
        <taxon>Nocardiopsis</taxon>
    </lineage>
</organism>
<dbReference type="GO" id="GO:0050992">
    <property type="term" value="P:dimethylallyl diphosphate biosynthetic process"/>
    <property type="evidence" value="ECO:0007669"/>
    <property type="project" value="UniProtKB-UniRule"/>
</dbReference>
<evidence type="ECO:0000256" key="1">
    <source>
        <dbReference type="ARBA" id="ARBA00004826"/>
    </source>
</evidence>
<comment type="caution">
    <text evidence="13">The sequence shown here is derived from an EMBL/GenBank/DDBJ whole genome shotgun (WGS) entry which is preliminary data.</text>
</comment>
<evidence type="ECO:0000256" key="9">
    <source>
        <dbReference type="ARBA" id="ARBA00023235"/>
    </source>
</evidence>
<comment type="subcellular location">
    <subcellularLocation>
        <location evidence="10">Cytoplasm</location>
    </subcellularLocation>
</comment>
<dbReference type="InterPro" id="IPR015797">
    <property type="entry name" value="NUDIX_hydrolase-like_dom_sf"/>
</dbReference>
<evidence type="ECO:0000256" key="10">
    <source>
        <dbReference type="HAMAP-Rule" id="MF_00202"/>
    </source>
</evidence>
<sequence>MDGSTRELVVLLDEDHRHVGVADKATVHTGDTPLHLAFSSYVLDARGRVLMTRRALDKITWPGVWTNSCCGHPGPDEPPEAAVRRRARQELGMELADVWPALPDFRYRAESAEGIVENEVCPVFWAYTDDEPSPSPDEVAEYTWVEWADLVAAAERAPWALSPWSVLQIPAMPAPERAWTADGSGVRA</sequence>
<feature type="domain" description="Nudix hydrolase" evidence="12">
    <location>
        <begin position="33"/>
        <end position="167"/>
    </location>
</feature>
<evidence type="ECO:0000256" key="6">
    <source>
        <dbReference type="ARBA" id="ARBA00022842"/>
    </source>
</evidence>
<dbReference type="GO" id="GO:0004452">
    <property type="term" value="F:isopentenyl-diphosphate delta-isomerase activity"/>
    <property type="evidence" value="ECO:0007669"/>
    <property type="project" value="UniProtKB-UniRule"/>
</dbReference>
<feature type="binding site" evidence="10">
    <location>
        <position position="35"/>
    </location>
    <ligand>
        <name>Mn(2+)</name>
        <dbReference type="ChEBI" id="CHEBI:29035"/>
    </ligand>
</feature>
<dbReference type="Proteomes" id="UP000654947">
    <property type="component" value="Unassembled WGS sequence"/>
</dbReference>
<dbReference type="InterPro" id="IPR056375">
    <property type="entry name" value="Idi_bact"/>
</dbReference>
<keyword evidence="8 10" id="KW-0414">Isoprene biosynthesis</keyword>
<accession>A0A918XHX9</accession>
<keyword evidence="6 10" id="KW-0460">Magnesium</keyword>
<comment type="pathway">
    <text evidence="1 10">Isoprenoid biosynthesis; dimethylallyl diphosphate biosynthesis; dimethylallyl diphosphate from isopentenyl diphosphate: step 1/1.</text>
</comment>
<keyword evidence="5 10" id="KW-0479">Metal-binding</keyword>
<feature type="binding site" evidence="10">
    <location>
        <position position="117"/>
    </location>
    <ligand>
        <name>Mn(2+)</name>
        <dbReference type="ChEBI" id="CHEBI:29035"/>
    </ligand>
</feature>
<feature type="binding site" evidence="10">
    <location>
        <position position="72"/>
    </location>
    <ligand>
        <name>Mn(2+)</name>
        <dbReference type="ChEBI" id="CHEBI:29035"/>
    </ligand>
</feature>
<keyword evidence="7 10" id="KW-0464">Manganese</keyword>
<feature type="binding site" evidence="10">
    <location>
        <position position="119"/>
    </location>
    <ligand>
        <name>Mn(2+)</name>
        <dbReference type="ChEBI" id="CHEBI:29035"/>
    </ligand>
</feature>
<feature type="active site" evidence="10 11">
    <location>
        <position position="70"/>
    </location>
</feature>
<evidence type="ECO:0000313" key="14">
    <source>
        <dbReference type="Proteomes" id="UP000654947"/>
    </source>
</evidence>
<evidence type="ECO:0000256" key="2">
    <source>
        <dbReference type="ARBA" id="ARBA00007579"/>
    </source>
</evidence>
<comment type="catalytic activity">
    <reaction evidence="10">
        <text>isopentenyl diphosphate = dimethylallyl diphosphate</text>
        <dbReference type="Rhea" id="RHEA:23284"/>
        <dbReference type="ChEBI" id="CHEBI:57623"/>
        <dbReference type="ChEBI" id="CHEBI:128769"/>
        <dbReference type="EC" id="5.3.3.2"/>
    </reaction>
</comment>
<dbReference type="Pfam" id="PF00293">
    <property type="entry name" value="NUDIX"/>
    <property type="match status" value="1"/>
</dbReference>
<reference evidence="13 14" key="1">
    <citation type="journal article" date="2014" name="Int. J. Syst. Evol. Microbiol.">
        <title>Complete genome sequence of Corynebacterium casei LMG S-19264T (=DSM 44701T), isolated from a smear-ripened cheese.</title>
        <authorList>
            <consortium name="US DOE Joint Genome Institute (JGI-PGF)"/>
            <person name="Walter F."/>
            <person name="Albersmeier A."/>
            <person name="Kalinowski J."/>
            <person name="Ruckert C."/>
        </authorList>
    </citation>
    <scope>NUCLEOTIDE SEQUENCE [LARGE SCALE GENOMIC DNA]</scope>
    <source>
        <strain evidence="13 14">KCTC 19473</strain>
    </source>
</reference>
<dbReference type="GO" id="GO:0046872">
    <property type="term" value="F:metal ion binding"/>
    <property type="evidence" value="ECO:0007669"/>
    <property type="project" value="UniProtKB-KW"/>
</dbReference>
<evidence type="ECO:0000256" key="8">
    <source>
        <dbReference type="ARBA" id="ARBA00023229"/>
    </source>
</evidence>
<feature type="binding site" evidence="10">
    <location>
        <position position="90"/>
    </location>
    <ligand>
        <name>Mg(2+)</name>
        <dbReference type="ChEBI" id="CHEBI:18420"/>
    </ligand>
</feature>
<evidence type="ECO:0000256" key="7">
    <source>
        <dbReference type="ARBA" id="ARBA00023211"/>
    </source>
</evidence>
<keyword evidence="9 10" id="KW-0413">Isomerase</keyword>
<dbReference type="GO" id="GO:0005737">
    <property type="term" value="C:cytoplasm"/>
    <property type="evidence" value="ECO:0007669"/>
    <property type="project" value="UniProtKB-SubCell"/>
</dbReference>
<gene>
    <name evidence="10 13" type="primary">idi</name>
    <name evidence="13" type="ORF">GCM10007147_34310</name>
</gene>
<keyword evidence="4 10" id="KW-0963">Cytoplasm</keyword>
<dbReference type="NCBIfam" id="TIGR02150">
    <property type="entry name" value="IPP_isom_1"/>
    <property type="match status" value="1"/>
</dbReference>
<comment type="cofactor">
    <cofactor evidence="10">
        <name>Mn(2+)</name>
        <dbReference type="ChEBI" id="CHEBI:29035"/>
    </cofactor>
    <text evidence="10">Binds 1 Mn(2+) ion per subunit.</text>
</comment>
<dbReference type="SUPFAM" id="SSF55811">
    <property type="entry name" value="Nudix"/>
    <property type="match status" value="1"/>
</dbReference>
<dbReference type="InterPro" id="IPR011876">
    <property type="entry name" value="IsopentenylPP_isomerase_typ1"/>
</dbReference>
<feature type="active site" evidence="10 11">
    <location>
        <position position="119"/>
    </location>
</feature>
<keyword evidence="14" id="KW-1185">Reference proteome</keyword>
<evidence type="ECO:0000256" key="5">
    <source>
        <dbReference type="ARBA" id="ARBA00022723"/>
    </source>
</evidence>
<dbReference type="InterPro" id="IPR000086">
    <property type="entry name" value="NUDIX_hydrolase_dom"/>
</dbReference>
<dbReference type="Gene3D" id="3.90.79.10">
    <property type="entry name" value="Nucleoside Triphosphate Pyrophosphohydrolase"/>
    <property type="match status" value="1"/>
</dbReference>
<evidence type="ECO:0000256" key="11">
    <source>
        <dbReference type="PIRSR" id="PIRSR018427-1"/>
    </source>
</evidence>
<evidence type="ECO:0000256" key="3">
    <source>
        <dbReference type="ARBA" id="ARBA00012057"/>
    </source>
</evidence>
<dbReference type="EMBL" id="BMXL01000021">
    <property type="protein sequence ID" value="GHD31496.1"/>
    <property type="molecule type" value="Genomic_DNA"/>
</dbReference>
<dbReference type="PROSITE" id="PS51462">
    <property type="entry name" value="NUDIX"/>
    <property type="match status" value="1"/>
</dbReference>
<evidence type="ECO:0000256" key="4">
    <source>
        <dbReference type="ARBA" id="ARBA00022490"/>
    </source>
</evidence>
<dbReference type="AlphaFoldDB" id="A0A918XHX9"/>
<name>A0A918XHX9_9ACTN</name>
<dbReference type="HAMAP" id="MF_00202">
    <property type="entry name" value="Idi"/>
    <property type="match status" value="1"/>
</dbReference>
<dbReference type="NCBIfam" id="NF002995">
    <property type="entry name" value="PRK03759.1"/>
    <property type="match status" value="1"/>
</dbReference>
<feature type="binding site" evidence="10">
    <location>
        <position position="28"/>
    </location>
    <ligand>
        <name>Mn(2+)</name>
        <dbReference type="ChEBI" id="CHEBI:29035"/>
    </ligand>
</feature>